<accession>A0A0F9JBJ9</accession>
<dbReference type="InterPro" id="IPR023385">
    <property type="entry name" value="YopX-like_C"/>
</dbReference>
<dbReference type="Gene3D" id="2.30.30.290">
    <property type="entry name" value="YopX-like domains"/>
    <property type="match status" value="1"/>
</dbReference>
<sequence length="126" mass="14709">MKREIKFRSWNKKNRLMSPGIPVRNTDIIGLRDRKDVFLHQLTSESEIDNDIIMQYTGLKDKKGIEIYEGDILGGVRYGLHKVVAWNDTRTGFIPFSESVHWEEAEDIEVISNIYENPELLNSKEQ</sequence>
<organism evidence="2">
    <name type="scientific">marine sediment metagenome</name>
    <dbReference type="NCBI Taxonomy" id="412755"/>
    <lineage>
        <taxon>unclassified sequences</taxon>
        <taxon>metagenomes</taxon>
        <taxon>ecological metagenomes</taxon>
    </lineage>
</organism>
<feature type="domain" description="YopX protein" evidence="1">
    <location>
        <begin position="6"/>
        <end position="121"/>
    </location>
</feature>
<gene>
    <name evidence="2" type="ORF">LCGC14_1473710</name>
</gene>
<evidence type="ECO:0000313" key="2">
    <source>
        <dbReference type="EMBL" id="KKM67184.1"/>
    </source>
</evidence>
<proteinExistence type="predicted"/>
<dbReference type="AlphaFoldDB" id="A0A0F9JBJ9"/>
<evidence type="ECO:0000259" key="1">
    <source>
        <dbReference type="Pfam" id="PF09643"/>
    </source>
</evidence>
<reference evidence="2" key="1">
    <citation type="journal article" date="2015" name="Nature">
        <title>Complex archaea that bridge the gap between prokaryotes and eukaryotes.</title>
        <authorList>
            <person name="Spang A."/>
            <person name="Saw J.H."/>
            <person name="Jorgensen S.L."/>
            <person name="Zaremba-Niedzwiedzka K."/>
            <person name="Martijn J."/>
            <person name="Lind A.E."/>
            <person name="van Eijk R."/>
            <person name="Schleper C."/>
            <person name="Guy L."/>
            <person name="Ettema T.J."/>
        </authorList>
    </citation>
    <scope>NUCLEOTIDE SEQUENCE</scope>
</reference>
<comment type="caution">
    <text evidence="2">The sequence shown here is derived from an EMBL/GenBank/DDBJ whole genome shotgun (WGS) entry which is preliminary data.</text>
</comment>
<dbReference type="Pfam" id="PF09643">
    <property type="entry name" value="YopX"/>
    <property type="match status" value="1"/>
</dbReference>
<name>A0A0F9JBJ9_9ZZZZ</name>
<protein>
    <recommendedName>
        <fullName evidence="1">YopX protein domain-containing protein</fullName>
    </recommendedName>
</protein>
<dbReference type="EMBL" id="LAZR01010393">
    <property type="protein sequence ID" value="KKM67184.1"/>
    <property type="molecule type" value="Genomic_DNA"/>
</dbReference>
<dbReference type="InterPro" id="IPR019096">
    <property type="entry name" value="YopX_protein"/>
</dbReference>
<dbReference type="SUPFAM" id="SSF159006">
    <property type="entry name" value="YopX-like"/>
    <property type="match status" value="1"/>
</dbReference>